<proteinExistence type="predicted"/>
<sequence length="177" mass="19663">MGCITQDYKTLLVEMIDGDTSRELLKEFVKIFALCPSTAGPGTVKPTVERSVAGRWPDANYYGKDGKVQTGSFSGLFKEIYGTPVTEDLVCRWWGDRSECRSPSTVENFRNRGDIVKGNGDEAPTPATNMSAGQIERLYSTWKDKLLTEGKKIHIYHPENPAIKEATKIVAKSAKKK</sequence>
<comment type="caution">
    <text evidence="1">The sequence shown here is derived from an EMBL/GenBank/DDBJ whole genome shotgun (WGS) entry which is preliminary data.</text>
</comment>
<reference evidence="1" key="1">
    <citation type="journal article" date="2015" name="Nature">
        <title>Complex archaea that bridge the gap between prokaryotes and eukaryotes.</title>
        <authorList>
            <person name="Spang A."/>
            <person name="Saw J.H."/>
            <person name="Jorgensen S.L."/>
            <person name="Zaremba-Niedzwiedzka K."/>
            <person name="Martijn J."/>
            <person name="Lind A.E."/>
            <person name="van Eijk R."/>
            <person name="Schleper C."/>
            <person name="Guy L."/>
            <person name="Ettema T.J."/>
        </authorList>
    </citation>
    <scope>NUCLEOTIDE SEQUENCE</scope>
</reference>
<evidence type="ECO:0000313" key="1">
    <source>
        <dbReference type="EMBL" id="KKM71797.1"/>
    </source>
</evidence>
<protein>
    <submittedName>
        <fullName evidence="1">Uncharacterized protein</fullName>
    </submittedName>
</protein>
<gene>
    <name evidence="1" type="ORF">LCGC14_1427020</name>
</gene>
<organism evidence="1">
    <name type="scientific">marine sediment metagenome</name>
    <dbReference type="NCBI Taxonomy" id="412755"/>
    <lineage>
        <taxon>unclassified sequences</taxon>
        <taxon>metagenomes</taxon>
        <taxon>ecological metagenomes</taxon>
    </lineage>
</organism>
<accession>A0A0F9MRF2</accession>
<name>A0A0F9MRF2_9ZZZZ</name>
<dbReference type="EMBL" id="LAZR01009573">
    <property type="protein sequence ID" value="KKM71797.1"/>
    <property type="molecule type" value="Genomic_DNA"/>
</dbReference>
<dbReference type="AlphaFoldDB" id="A0A0F9MRF2"/>